<keyword evidence="4" id="KW-1185">Reference proteome</keyword>
<feature type="region of interest" description="Disordered" evidence="1">
    <location>
        <begin position="40"/>
        <end position="79"/>
    </location>
</feature>
<evidence type="ECO:0000313" key="4">
    <source>
        <dbReference type="Proteomes" id="UP000759131"/>
    </source>
</evidence>
<dbReference type="EMBL" id="CAJPIZ010026061">
    <property type="protein sequence ID" value="CAG2118929.1"/>
    <property type="molecule type" value="Genomic_DNA"/>
</dbReference>
<feature type="non-terminal residue" evidence="3">
    <location>
        <position position="384"/>
    </location>
</feature>
<feature type="region of interest" description="Disordered" evidence="1">
    <location>
        <begin position="166"/>
        <end position="368"/>
    </location>
</feature>
<accession>A0A7R9LK02</accession>
<sequence length="384" mass="42570">EIESQIREIQAKKASLNTENGEESDGRISMSLSKAAMDSDIYGDNHNKYANYNTSIPTNDDNDYEDDEYEPTNGSLTTKKSITAPNVFLSEMVEKDFDPLAERRIPRIADREDEYRSKYRSRKLSPERVDLFADGGKTPDARARTYQTIAKEAAITQEEAELRKKLLEKSKSGELKAVSPKSTKRRRWDQPQTGDTADEPTAKKKSSWDYAEAATPGAPGMWDQTPGRVLSDDARSAPEVWDPTPMHPSTTPLTPGHETPGLKSSVRRNRWDETPKTERGETPGHASGWAETPRADRGAELIQDTPTPGASKRRSRWDETPAAGGSMTPATPSMMTPSMTPITPSGATPMGPKAMAMATPTPGHMIPMTPEQMQAFRWEKEIDE</sequence>
<feature type="compositionally biased region" description="Polar residues" evidence="1">
    <location>
        <begin position="328"/>
        <end position="346"/>
    </location>
</feature>
<reference evidence="3" key="1">
    <citation type="submission" date="2020-11" db="EMBL/GenBank/DDBJ databases">
        <authorList>
            <person name="Tran Van P."/>
        </authorList>
    </citation>
    <scope>NUCLEOTIDE SEQUENCE</scope>
</reference>
<name>A0A7R9LK02_9ACAR</name>
<protein>
    <recommendedName>
        <fullName evidence="2">Splicing factor 3B subunit 1 domain-containing protein</fullName>
    </recommendedName>
</protein>
<dbReference type="EMBL" id="OC880636">
    <property type="protein sequence ID" value="CAD7641876.1"/>
    <property type="molecule type" value="Genomic_DNA"/>
</dbReference>
<evidence type="ECO:0000259" key="2">
    <source>
        <dbReference type="Pfam" id="PF08920"/>
    </source>
</evidence>
<dbReference type="GO" id="GO:0000245">
    <property type="term" value="P:spliceosomal complex assembly"/>
    <property type="evidence" value="ECO:0007669"/>
    <property type="project" value="InterPro"/>
</dbReference>
<feature type="compositionally biased region" description="Acidic residues" evidence="1">
    <location>
        <begin position="60"/>
        <end position="70"/>
    </location>
</feature>
<evidence type="ECO:0000256" key="1">
    <source>
        <dbReference type="SAM" id="MobiDB-lite"/>
    </source>
</evidence>
<dbReference type="OrthoDB" id="6413717at2759"/>
<feature type="region of interest" description="Disordered" evidence="1">
    <location>
        <begin position="1"/>
        <end position="27"/>
    </location>
</feature>
<dbReference type="InterPro" id="IPR015016">
    <property type="entry name" value="SF3b_su1"/>
</dbReference>
<proteinExistence type="predicted"/>
<dbReference type="PANTHER" id="PTHR12097">
    <property type="entry name" value="SPLICING FACTOR 3B, SUBUNIT 1-RELATED"/>
    <property type="match status" value="1"/>
</dbReference>
<evidence type="ECO:0000313" key="3">
    <source>
        <dbReference type="EMBL" id="CAD7641876.1"/>
    </source>
</evidence>
<dbReference type="InterPro" id="IPR038737">
    <property type="entry name" value="SF3b_su1-like"/>
</dbReference>
<dbReference type="Proteomes" id="UP000759131">
    <property type="component" value="Unassembled WGS sequence"/>
</dbReference>
<feature type="compositionally biased region" description="Basic and acidic residues" evidence="1">
    <location>
        <begin position="269"/>
        <end position="282"/>
    </location>
</feature>
<feature type="compositionally biased region" description="Basic and acidic residues" evidence="1">
    <location>
        <begin position="1"/>
        <end position="11"/>
    </location>
</feature>
<dbReference type="Pfam" id="PF08920">
    <property type="entry name" value="SF3b1"/>
    <property type="match status" value="1"/>
</dbReference>
<feature type="domain" description="Splicing factor 3B subunit 1" evidence="2">
    <location>
        <begin position="308"/>
        <end position="384"/>
    </location>
</feature>
<gene>
    <name evidence="3" type="ORF">OSB1V03_LOCUS18879</name>
</gene>
<organism evidence="3">
    <name type="scientific">Medioppia subpectinata</name>
    <dbReference type="NCBI Taxonomy" id="1979941"/>
    <lineage>
        <taxon>Eukaryota</taxon>
        <taxon>Metazoa</taxon>
        <taxon>Ecdysozoa</taxon>
        <taxon>Arthropoda</taxon>
        <taxon>Chelicerata</taxon>
        <taxon>Arachnida</taxon>
        <taxon>Acari</taxon>
        <taxon>Acariformes</taxon>
        <taxon>Sarcoptiformes</taxon>
        <taxon>Oribatida</taxon>
        <taxon>Brachypylina</taxon>
        <taxon>Oppioidea</taxon>
        <taxon>Oppiidae</taxon>
        <taxon>Medioppia</taxon>
    </lineage>
</organism>
<dbReference type="GO" id="GO:0003729">
    <property type="term" value="F:mRNA binding"/>
    <property type="evidence" value="ECO:0007669"/>
    <property type="project" value="InterPro"/>
</dbReference>
<feature type="non-terminal residue" evidence="3">
    <location>
        <position position="1"/>
    </location>
</feature>
<dbReference type="AlphaFoldDB" id="A0A7R9LK02"/>